<protein>
    <recommendedName>
        <fullName evidence="5">Heterokaryon incompatibility domain-containing protein</fullName>
    </recommendedName>
</protein>
<organism evidence="3 4">
    <name type="scientific">Orbilia oligospora</name>
    <name type="common">Nematode-trapping fungus</name>
    <name type="synonym">Arthrobotrys oligospora</name>
    <dbReference type="NCBI Taxonomy" id="2813651"/>
    <lineage>
        <taxon>Eukaryota</taxon>
        <taxon>Fungi</taxon>
        <taxon>Dikarya</taxon>
        <taxon>Ascomycota</taxon>
        <taxon>Pezizomycotina</taxon>
        <taxon>Orbiliomycetes</taxon>
        <taxon>Orbiliales</taxon>
        <taxon>Orbiliaceae</taxon>
        <taxon>Orbilia</taxon>
    </lineage>
</organism>
<sequence>MASTPAYTPTSYTPLKGLQIKKPPQTLPLFGYGPAGLFYFDHDTVLYQDPGPSPPVAVVDSGPQQTTEGDDHELQSYDHDEAVNTVENCANLSRTWGRTWGHWVQTDLKEFGDTKIPFLNRVARICTEARILRCENPNCRRNRQSLQKVVPVSPWTNFRDWVITVISCQMSVSHEERDSLPSDSKFFHLAASITVLNGLLEEYKREGNFYDGVFLKDDKGGLRETDPFTVCEIIYWAIRVQRDFGTSDYSEGIWSPHFIPLNIYGRTVKTATFEANNLRICPNRLWNLRNATERGEVDFPALMELVKANPLLSHQGHEDCLTNSCTLTTLDSTRVHQLHKCEAASTSGSLNTILRPQLGTGAHDSTCKPKMLFDPAILNKAAENPIFWTVWSINQPPQLLEMEKKYAAISHVWSDGTGIGLGTVGEVNACLFDYFAGCIRDVGPEIEGIWWDTISIPTEPIARRKAINEMHNYYANAECTILHDTYLAEFEWKDDGSPCLAIVLSSWFTRGWTALEFIMSKNIKVIFKDPITGGRIIKDLDKDVLAQEACRTSTGHLIASSILKRLRSPIHSIHDLLSVLKPRSTSWARDKMIIAALLAEIEIQAGDTSQGLTKRVLSKFGRIDALALMHDQPTIAESGGWSWCPQSLYDMPVGELNDHGEEFKIGDDGSVDGRWYCRRVDREDTFNGIIPASSHPQVIFKIQNALKDWHNCGLLRKHSSDKGPCLLVELPKMGIHGINTAEEGQPVFHRSAIGSVLWHKQSPGEVTKEHALLDITSSECGYIGTVHVYELGRLPNGKSANPNRSSYVAGMYRIFHGGSYYHPDEPGRIGNHGLQGSNDNFAWLHRKVWIGNQTDAGTLLVPRYDRVAGKTVIQIVKSVKKVQNFSYSSNSPFSASPFTLPDQISPPSWQLETESFMTASDKDHGVFRYKAKKMIFRRIKPDPLWPPIEIPSKDRTIVGWRHTIGPDDGGDYSKDLFQVFDEEKLYTYAALDKGLLVPTEDRPYQGIWVSQGSAGPLFGMGNVHFHFALFIQQDETHLSALSLSGDQFIRRGEVIFQTNNLPRPGESELGDKPRTIDAHPPRDHQQDNNYLVKLHLRGRDEVIAENLRKMEVYKTHMMFTRLPSNLLFDLMEKDAFEESTVARRGLGALYKMLNQR</sequence>
<dbReference type="PANTHER" id="PTHR39596:SF2">
    <property type="entry name" value="HET DOMAIN PROTEIN (AFU_ORTHOLOGUE AFUA_1G17550)-RELATED"/>
    <property type="match status" value="1"/>
</dbReference>
<evidence type="ECO:0000256" key="1">
    <source>
        <dbReference type="SAM" id="MobiDB-lite"/>
    </source>
</evidence>
<dbReference type="Proteomes" id="UP000483672">
    <property type="component" value="Unassembled WGS sequence"/>
</dbReference>
<accession>A0A6G1LW29</accession>
<feature type="compositionally biased region" description="Basic and acidic residues" evidence="1">
    <location>
        <begin position="1065"/>
        <end position="1086"/>
    </location>
</feature>
<dbReference type="EMBL" id="WIWT01000046">
    <property type="protein sequence ID" value="KAF3208604.1"/>
    <property type="molecule type" value="Genomic_DNA"/>
</dbReference>
<feature type="region of interest" description="Disordered" evidence="1">
    <location>
        <begin position="1060"/>
        <end position="1087"/>
    </location>
</feature>
<gene>
    <name evidence="3" type="ORF">TWF191_005779</name>
    <name evidence="2" type="ORF">TWF679_007666</name>
</gene>
<evidence type="ECO:0000313" key="2">
    <source>
        <dbReference type="EMBL" id="KAF3208604.1"/>
    </source>
</evidence>
<name>A0A6G1LW29_ORBOL</name>
<dbReference type="Proteomes" id="UP000614610">
    <property type="component" value="Unassembled WGS sequence"/>
</dbReference>
<reference evidence="3 4" key="1">
    <citation type="submission" date="2019-06" db="EMBL/GenBank/DDBJ databases">
        <authorList>
            <person name="Palmer J.M."/>
        </authorList>
    </citation>
    <scope>NUCLEOTIDE SEQUENCE [LARGE SCALE GENOMIC DNA]</scope>
    <source>
        <strain evidence="3 4">TWF191</strain>
        <strain evidence="2">TWF679</strain>
    </source>
</reference>
<dbReference type="EMBL" id="WIPF01000030">
    <property type="protein sequence ID" value="KAF3224931.1"/>
    <property type="molecule type" value="Genomic_DNA"/>
</dbReference>
<dbReference type="PANTHER" id="PTHR39596">
    <property type="match status" value="1"/>
</dbReference>
<evidence type="ECO:0008006" key="5">
    <source>
        <dbReference type="Google" id="ProtNLM"/>
    </source>
</evidence>
<dbReference type="OrthoDB" id="20872at2759"/>
<proteinExistence type="predicted"/>
<evidence type="ECO:0000313" key="3">
    <source>
        <dbReference type="EMBL" id="KAF3224931.1"/>
    </source>
</evidence>
<evidence type="ECO:0000313" key="4">
    <source>
        <dbReference type="Proteomes" id="UP000483672"/>
    </source>
</evidence>
<comment type="caution">
    <text evidence="3">The sequence shown here is derived from an EMBL/GenBank/DDBJ whole genome shotgun (WGS) entry which is preliminary data.</text>
</comment>
<dbReference type="AlphaFoldDB" id="A0A6G1LW29"/>